<dbReference type="SUPFAM" id="SSF103473">
    <property type="entry name" value="MFS general substrate transporter"/>
    <property type="match status" value="1"/>
</dbReference>
<dbReference type="EMBL" id="JARPUR010000001">
    <property type="protein sequence ID" value="KAK4886608.1"/>
    <property type="molecule type" value="Genomic_DNA"/>
</dbReference>
<organism evidence="8 9">
    <name type="scientific">Aquatica leii</name>
    <dbReference type="NCBI Taxonomy" id="1421715"/>
    <lineage>
        <taxon>Eukaryota</taxon>
        <taxon>Metazoa</taxon>
        <taxon>Ecdysozoa</taxon>
        <taxon>Arthropoda</taxon>
        <taxon>Hexapoda</taxon>
        <taxon>Insecta</taxon>
        <taxon>Pterygota</taxon>
        <taxon>Neoptera</taxon>
        <taxon>Endopterygota</taxon>
        <taxon>Coleoptera</taxon>
        <taxon>Polyphaga</taxon>
        <taxon>Elateriformia</taxon>
        <taxon>Elateroidea</taxon>
        <taxon>Lampyridae</taxon>
        <taxon>Luciolinae</taxon>
        <taxon>Aquatica</taxon>
    </lineage>
</organism>
<dbReference type="AlphaFoldDB" id="A0AAN7QNS0"/>
<keyword evidence="4 7" id="KW-0812">Transmembrane</keyword>
<dbReference type="GO" id="GO:0005886">
    <property type="term" value="C:plasma membrane"/>
    <property type="evidence" value="ECO:0007669"/>
    <property type="project" value="TreeGrafter"/>
</dbReference>
<comment type="caution">
    <text evidence="8">The sequence shown here is derived from an EMBL/GenBank/DDBJ whole genome shotgun (WGS) entry which is preliminary data.</text>
</comment>
<keyword evidence="3" id="KW-0813">Transport</keyword>
<feature type="transmembrane region" description="Helical" evidence="7">
    <location>
        <begin position="201"/>
        <end position="223"/>
    </location>
</feature>
<accession>A0AAN7QNS0</accession>
<keyword evidence="9" id="KW-1185">Reference proteome</keyword>
<feature type="transmembrane region" description="Helical" evidence="7">
    <location>
        <begin position="295"/>
        <end position="314"/>
    </location>
</feature>
<feature type="transmembrane region" description="Helical" evidence="7">
    <location>
        <begin position="169"/>
        <end position="194"/>
    </location>
</feature>
<evidence type="ECO:0000313" key="8">
    <source>
        <dbReference type="EMBL" id="KAK4886608.1"/>
    </source>
</evidence>
<dbReference type="GO" id="GO:0005337">
    <property type="term" value="F:nucleoside transmembrane transporter activity"/>
    <property type="evidence" value="ECO:0007669"/>
    <property type="project" value="InterPro"/>
</dbReference>
<dbReference type="Pfam" id="PF01733">
    <property type="entry name" value="Nucleoside_tran"/>
    <property type="match status" value="2"/>
</dbReference>
<comment type="subcellular location">
    <subcellularLocation>
        <location evidence="1">Membrane</location>
        <topology evidence="1">Multi-pass membrane protein</topology>
    </subcellularLocation>
</comment>
<keyword evidence="6 7" id="KW-0472">Membrane</keyword>
<dbReference type="InterPro" id="IPR036259">
    <property type="entry name" value="MFS_trans_sf"/>
</dbReference>
<evidence type="ECO:0000313" key="9">
    <source>
        <dbReference type="Proteomes" id="UP001353858"/>
    </source>
</evidence>
<evidence type="ECO:0008006" key="10">
    <source>
        <dbReference type="Google" id="ProtNLM"/>
    </source>
</evidence>
<evidence type="ECO:0000256" key="7">
    <source>
        <dbReference type="SAM" id="Phobius"/>
    </source>
</evidence>
<evidence type="ECO:0000256" key="2">
    <source>
        <dbReference type="ARBA" id="ARBA00007965"/>
    </source>
</evidence>
<gene>
    <name evidence="8" type="ORF">RN001_002879</name>
</gene>
<feature type="transmembrane region" description="Helical" evidence="7">
    <location>
        <begin position="334"/>
        <end position="355"/>
    </location>
</feature>
<dbReference type="Proteomes" id="UP001353858">
    <property type="component" value="Unassembled WGS sequence"/>
</dbReference>
<dbReference type="InterPro" id="IPR002259">
    <property type="entry name" value="Eqnu_transpt"/>
</dbReference>
<evidence type="ECO:0000256" key="3">
    <source>
        <dbReference type="ARBA" id="ARBA00022448"/>
    </source>
</evidence>
<protein>
    <recommendedName>
        <fullName evidence="10">Equilibrative nucleoside transporter 3</fullName>
    </recommendedName>
</protein>
<name>A0AAN7QNS0_9COLE</name>
<reference evidence="9" key="1">
    <citation type="submission" date="2023-01" db="EMBL/GenBank/DDBJ databases">
        <title>Key to firefly adult light organ development and bioluminescence: homeobox transcription factors regulate luciferase expression and transportation to peroxisome.</title>
        <authorList>
            <person name="Fu X."/>
        </authorList>
    </citation>
    <scope>NUCLEOTIDE SEQUENCE [LARGE SCALE GENOMIC DNA]</scope>
</reference>
<feature type="transmembrane region" description="Helical" evidence="7">
    <location>
        <begin position="440"/>
        <end position="460"/>
    </location>
</feature>
<evidence type="ECO:0000256" key="1">
    <source>
        <dbReference type="ARBA" id="ARBA00004141"/>
    </source>
</evidence>
<evidence type="ECO:0000256" key="5">
    <source>
        <dbReference type="ARBA" id="ARBA00022989"/>
    </source>
</evidence>
<feature type="transmembrane region" description="Helical" evidence="7">
    <location>
        <begin position="367"/>
        <end position="389"/>
    </location>
</feature>
<feature type="transmembrane region" description="Helical" evidence="7">
    <location>
        <begin position="235"/>
        <end position="255"/>
    </location>
</feature>
<dbReference type="PRINTS" id="PR01130">
    <property type="entry name" value="DERENTRNSPRT"/>
</dbReference>
<feature type="transmembrane region" description="Helical" evidence="7">
    <location>
        <begin position="107"/>
        <end position="128"/>
    </location>
</feature>
<comment type="similarity">
    <text evidence="2">Belongs to the SLC29A/ENT transporter (TC 2.A.57) family.</text>
</comment>
<proteinExistence type="inferred from homology"/>
<evidence type="ECO:0000256" key="6">
    <source>
        <dbReference type="ARBA" id="ARBA00023136"/>
    </source>
</evidence>
<feature type="transmembrane region" description="Helical" evidence="7">
    <location>
        <begin position="52"/>
        <end position="73"/>
    </location>
</feature>
<feature type="transmembrane region" description="Helical" evidence="7">
    <location>
        <begin position="401"/>
        <end position="419"/>
    </location>
</feature>
<evidence type="ECO:0000256" key="4">
    <source>
        <dbReference type="ARBA" id="ARBA00022692"/>
    </source>
</evidence>
<sequence>MERTNNKPLLDPISSDTDEDEIRIDNAINEDHIIVVKDEEPLFKAQEPKDKYLVAFFIFYFLGMTTLIPWNFFITAHDYWMFKFRDPNNHLNFFLPPPKRTSLQTNFTSYISIASNVPGTIFLMLNVVLNKRILLNTRMITSFLLMLFLFIVTTAFVKINTDDWQEQFFIITITIIVLLNVTSAILSGSIFGIIGKFSPKYITAVVSGQALGAIFTALVQIIALSFEVSSIFSAFIYFLVGDIIILIAIILYLILIKTVFFKYHISDKMGVGLNDFQNELVRPQLISYKAIMKKIWPYALSTFFVFFITLSLFPGVTVLVESEGKGHGNKWNDIYFVPVISYLLFNCGDYSGRVLAGLLHWPRKASLQLVFSIIRIALIPLLLLCNVQPRQNFPVIFNHDYYYIIIVLLISLSNGYIANLNMMCAPRVVKQHEREMASSIMAVFLGLGLTAGSGLSLIFIKFV</sequence>
<dbReference type="PANTHER" id="PTHR10332:SF88">
    <property type="entry name" value="EQUILIBRATIVE NUCLEOSIDE TRANSPORTER 1, ISOFORM A"/>
    <property type="match status" value="1"/>
</dbReference>
<keyword evidence="5 7" id="KW-1133">Transmembrane helix</keyword>
<feature type="transmembrane region" description="Helical" evidence="7">
    <location>
        <begin position="140"/>
        <end position="157"/>
    </location>
</feature>
<dbReference type="PANTHER" id="PTHR10332">
    <property type="entry name" value="EQUILIBRATIVE NUCLEOSIDE TRANSPORTER"/>
    <property type="match status" value="1"/>
</dbReference>
<dbReference type="PIRSF" id="PIRSF016379">
    <property type="entry name" value="ENT"/>
    <property type="match status" value="1"/>
</dbReference>